<reference evidence="7" key="1">
    <citation type="submission" date="2020-08" db="EMBL/GenBank/DDBJ databases">
        <title>Genome public.</title>
        <authorList>
            <person name="Liu C."/>
            <person name="Sun Q."/>
        </authorList>
    </citation>
    <scope>NUCLEOTIDE SEQUENCE</scope>
    <source>
        <strain evidence="7">NSJ-44</strain>
    </source>
</reference>
<keyword evidence="5" id="KW-0862">Zinc</keyword>
<sequence length="223" mass="24923">MDKWDHRFIKLLGPISEWSSCYQENRKMGAIIVRDRRIITTGYNGAPAGIKSCVERGECLRRKMGIASGTRHELCYAIHAEQNALIQASKLGIAVDGATLYCTHQPCTICAKLIINAGIRRIVYQNPYPDPFSAEILREAGILVEQYGVNIDEEGRPEYGFAGGKSLILSSTGETVAFKTKSLMFQHLYEQGYTVGEIARLCGANYSFVHQVIARYRLEKPVE</sequence>
<dbReference type="GO" id="GO:0008270">
    <property type="term" value="F:zinc ion binding"/>
    <property type="evidence" value="ECO:0007669"/>
    <property type="project" value="InterPro"/>
</dbReference>
<dbReference type="PROSITE" id="PS51747">
    <property type="entry name" value="CYT_DCMP_DEAMINASES_2"/>
    <property type="match status" value="1"/>
</dbReference>
<keyword evidence="4" id="KW-0378">Hydrolase</keyword>
<keyword evidence="8" id="KW-1185">Reference proteome</keyword>
<dbReference type="Pfam" id="PF00383">
    <property type="entry name" value="dCMP_cyt_deam_1"/>
    <property type="match status" value="1"/>
</dbReference>
<feature type="domain" description="CMP/dCMP-type deaminase" evidence="6">
    <location>
        <begin position="3"/>
        <end position="144"/>
    </location>
</feature>
<dbReference type="PROSITE" id="PS00903">
    <property type="entry name" value="CYT_DCMP_DEAMINASES_1"/>
    <property type="match status" value="1"/>
</dbReference>
<dbReference type="InterPro" id="IPR002125">
    <property type="entry name" value="CMP_dCMP_dom"/>
</dbReference>
<dbReference type="GO" id="GO:0004132">
    <property type="term" value="F:dCMP deaminase activity"/>
    <property type="evidence" value="ECO:0007669"/>
    <property type="project" value="TreeGrafter"/>
</dbReference>
<evidence type="ECO:0000256" key="4">
    <source>
        <dbReference type="ARBA" id="ARBA00022801"/>
    </source>
</evidence>
<dbReference type="RefSeq" id="WP_138296041.1">
    <property type="nucleotide sequence ID" value="NZ_JACRSO010000002.1"/>
</dbReference>
<dbReference type="SUPFAM" id="SSF53927">
    <property type="entry name" value="Cytidine deaminase-like"/>
    <property type="match status" value="1"/>
</dbReference>
<keyword evidence="3" id="KW-0479">Metal-binding</keyword>
<evidence type="ECO:0000259" key="6">
    <source>
        <dbReference type="PROSITE" id="PS51747"/>
    </source>
</evidence>
<protein>
    <submittedName>
        <fullName evidence="7">Cytidine/deoxycytidylate deaminase family protein</fullName>
    </submittedName>
</protein>
<dbReference type="PANTHER" id="PTHR11086:SF18">
    <property type="entry name" value="DEOXYCYTIDYLATE DEAMINASE"/>
    <property type="match status" value="1"/>
</dbReference>
<organism evidence="7 8">
    <name type="scientific">Luoshenia tenuis</name>
    <dbReference type="NCBI Taxonomy" id="2763654"/>
    <lineage>
        <taxon>Bacteria</taxon>
        <taxon>Bacillati</taxon>
        <taxon>Bacillota</taxon>
        <taxon>Clostridia</taxon>
        <taxon>Christensenellales</taxon>
        <taxon>Christensenellaceae</taxon>
        <taxon>Luoshenia</taxon>
    </lineage>
</organism>
<dbReference type="PANTHER" id="PTHR11086">
    <property type="entry name" value="DEOXYCYTIDYLATE DEAMINASE-RELATED"/>
    <property type="match status" value="1"/>
</dbReference>
<evidence type="ECO:0000256" key="1">
    <source>
        <dbReference type="ARBA" id="ARBA00001947"/>
    </source>
</evidence>
<evidence type="ECO:0000256" key="5">
    <source>
        <dbReference type="ARBA" id="ARBA00022833"/>
    </source>
</evidence>
<dbReference type="InterPro" id="IPR015517">
    <property type="entry name" value="dCMP_deaminase-rel"/>
</dbReference>
<comment type="cofactor">
    <cofactor evidence="1">
        <name>Zn(2+)</name>
        <dbReference type="ChEBI" id="CHEBI:29105"/>
    </cofactor>
</comment>
<name>A0A926CZS7_9FIRM</name>
<comment type="similarity">
    <text evidence="2">Belongs to the cytidine and deoxycytidylate deaminase family.</text>
</comment>
<dbReference type="EMBL" id="JACRSO010000002">
    <property type="protein sequence ID" value="MBC8528967.1"/>
    <property type="molecule type" value="Genomic_DNA"/>
</dbReference>
<dbReference type="InterPro" id="IPR016192">
    <property type="entry name" value="APOBEC/CMP_deaminase_Zn-bd"/>
</dbReference>
<accession>A0A926CZS7</accession>
<dbReference type="Gene3D" id="3.40.140.10">
    <property type="entry name" value="Cytidine Deaminase, domain 2"/>
    <property type="match status" value="1"/>
</dbReference>
<evidence type="ECO:0000313" key="8">
    <source>
        <dbReference type="Proteomes" id="UP000654279"/>
    </source>
</evidence>
<proteinExistence type="inferred from homology"/>
<dbReference type="GO" id="GO:0005737">
    <property type="term" value="C:cytoplasm"/>
    <property type="evidence" value="ECO:0007669"/>
    <property type="project" value="TreeGrafter"/>
</dbReference>
<dbReference type="InterPro" id="IPR035105">
    <property type="entry name" value="Deoxycytidylate_deaminase_dom"/>
</dbReference>
<dbReference type="AlphaFoldDB" id="A0A926CZS7"/>
<gene>
    <name evidence="7" type="ORF">H8699_05965</name>
</gene>
<comment type="caution">
    <text evidence="7">The sequence shown here is derived from an EMBL/GenBank/DDBJ whole genome shotgun (WGS) entry which is preliminary data.</text>
</comment>
<dbReference type="Proteomes" id="UP000654279">
    <property type="component" value="Unassembled WGS sequence"/>
</dbReference>
<evidence type="ECO:0000313" key="7">
    <source>
        <dbReference type="EMBL" id="MBC8528967.1"/>
    </source>
</evidence>
<dbReference type="InterPro" id="IPR016193">
    <property type="entry name" value="Cytidine_deaminase-like"/>
</dbReference>
<evidence type="ECO:0000256" key="3">
    <source>
        <dbReference type="ARBA" id="ARBA00022723"/>
    </source>
</evidence>
<evidence type="ECO:0000256" key="2">
    <source>
        <dbReference type="ARBA" id="ARBA00006576"/>
    </source>
</evidence>
<dbReference type="CDD" id="cd01286">
    <property type="entry name" value="deoxycytidylate_deaminase"/>
    <property type="match status" value="1"/>
</dbReference>